<dbReference type="STRING" id="254877.A0A1V6SGL3"/>
<reference evidence="2" key="1">
    <citation type="journal article" date="2017" name="Nat. Microbiol.">
        <title>Global analysis of biosynthetic gene clusters reveals vast potential of secondary metabolite production in Penicillium species.</title>
        <authorList>
            <person name="Nielsen J.C."/>
            <person name="Grijseels S."/>
            <person name="Prigent S."/>
            <person name="Ji B."/>
            <person name="Dainat J."/>
            <person name="Nielsen K.F."/>
            <person name="Frisvad J.C."/>
            <person name="Workman M."/>
            <person name="Nielsen J."/>
        </authorList>
    </citation>
    <scope>NUCLEOTIDE SEQUENCE [LARGE SCALE GENOMIC DNA]</scope>
    <source>
        <strain evidence="2">IBT 14082</strain>
    </source>
</reference>
<name>A0A1V6SGL3_9EURO</name>
<dbReference type="Proteomes" id="UP000191342">
    <property type="component" value="Unassembled WGS sequence"/>
</dbReference>
<accession>A0A1V6SGL3</accession>
<dbReference type="EMBL" id="MLQL01000053">
    <property type="protein sequence ID" value="OQE13165.1"/>
    <property type="molecule type" value="Genomic_DNA"/>
</dbReference>
<protein>
    <submittedName>
        <fullName evidence="1">Uncharacterized protein</fullName>
    </submittedName>
</protein>
<evidence type="ECO:0000313" key="2">
    <source>
        <dbReference type="Proteomes" id="UP000191342"/>
    </source>
</evidence>
<evidence type="ECO:0000313" key="1">
    <source>
        <dbReference type="EMBL" id="OQE13165.1"/>
    </source>
</evidence>
<gene>
    <name evidence="1" type="ORF">PENFLA_c053G09807</name>
</gene>
<proteinExistence type="predicted"/>
<organism evidence="1 2">
    <name type="scientific">Penicillium flavigenum</name>
    <dbReference type="NCBI Taxonomy" id="254877"/>
    <lineage>
        <taxon>Eukaryota</taxon>
        <taxon>Fungi</taxon>
        <taxon>Dikarya</taxon>
        <taxon>Ascomycota</taxon>
        <taxon>Pezizomycotina</taxon>
        <taxon>Eurotiomycetes</taxon>
        <taxon>Eurotiomycetidae</taxon>
        <taxon>Eurotiales</taxon>
        <taxon>Aspergillaceae</taxon>
        <taxon>Penicillium</taxon>
    </lineage>
</organism>
<comment type="caution">
    <text evidence="1">The sequence shown here is derived from an EMBL/GenBank/DDBJ whole genome shotgun (WGS) entry which is preliminary data.</text>
</comment>
<dbReference type="OrthoDB" id="4453902at2759"/>
<dbReference type="AlphaFoldDB" id="A0A1V6SGL3"/>
<keyword evidence="2" id="KW-1185">Reference proteome</keyword>
<sequence>MFISVEVNGKYQDKRHVLNSLYLKLKDYQSIFLTVEDLKLLGVEASQVGISDRQLQFDPCFFRPHSEKVLHKYPIRTPQDIAKLGNSATLDDFVDEAKESSTDEKEQLTIAKSRLKAYYEESACFWCYDNALEVPEYVDSQLTQPRKRNPNDEDYQDWFYLFSLTDLELFDWAKGWKKGDPLPWELFTPNVHWRVHRAYRHWDNGNRAKPHCILEIVSDAYASDEDQCLTIHELRAIVNLMLPRVVRGRFRKADIHPHGRIIQASYDGKRLTLQFSQLWSFEREETAPAELFCRYLLSEAVGLQTSTLCVR</sequence>